<dbReference type="EMBL" id="BMZC01000023">
    <property type="protein sequence ID" value="GGZ82989.1"/>
    <property type="molecule type" value="Genomic_DNA"/>
</dbReference>
<gene>
    <name evidence="1" type="ORF">GCM10011274_45730</name>
</gene>
<comment type="caution">
    <text evidence="1">The sequence shown here is derived from an EMBL/GenBank/DDBJ whole genome shotgun (WGS) entry which is preliminary data.</text>
</comment>
<dbReference type="Proteomes" id="UP000622604">
    <property type="component" value="Unassembled WGS sequence"/>
</dbReference>
<reference evidence="1" key="2">
    <citation type="submission" date="2020-09" db="EMBL/GenBank/DDBJ databases">
        <authorList>
            <person name="Sun Q."/>
            <person name="Kim S."/>
        </authorList>
    </citation>
    <scope>NUCLEOTIDE SEQUENCE</scope>
    <source>
        <strain evidence="1">KCTC 32337</strain>
    </source>
</reference>
<sequence>MIIGYQVFESSGHIWEQYQENSVLSEGLALKVHGIAKQSEPGKDFYIKAVLQDEVSDPHFLPNSDTPINSESELGALASEFDGEVMLSNPTDIATMPAIAAARRLTQRSHSTHTIIVPDNVESIWSGDGAGEWLPALVYIPNMEINQQEL</sequence>
<accession>A0A8H9IG71</accession>
<proteinExistence type="predicted"/>
<name>A0A8H9IG71_9ALTE</name>
<evidence type="ECO:0000313" key="1">
    <source>
        <dbReference type="EMBL" id="GGZ82989.1"/>
    </source>
</evidence>
<protein>
    <submittedName>
        <fullName evidence="1">Uncharacterized protein</fullName>
    </submittedName>
</protein>
<reference evidence="1" key="1">
    <citation type="journal article" date="2014" name="Int. J. Syst. Evol. Microbiol.">
        <title>Complete genome sequence of Corynebacterium casei LMG S-19264T (=DSM 44701T), isolated from a smear-ripened cheese.</title>
        <authorList>
            <consortium name="US DOE Joint Genome Institute (JGI-PGF)"/>
            <person name="Walter F."/>
            <person name="Albersmeier A."/>
            <person name="Kalinowski J."/>
            <person name="Ruckert C."/>
        </authorList>
    </citation>
    <scope>NUCLEOTIDE SEQUENCE</scope>
    <source>
        <strain evidence="1">KCTC 32337</strain>
    </source>
</reference>
<evidence type="ECO:0000313" key="2">
    <source>
        <dbReference type="Proteomes" id="UP000622604"/>
    </source>
</evidence>
<dbReference type="RefSeq" id="WP_191867338.1">
    <property type="nucleotide sequence ID" value="NZ_BMZC01000023.1"/>
</dbReference>
<organism evidence="1 2">
    <name type="scientific">Paraglaciecola chathamensis</name>
    <dbReference type="NCBI Taxonomy" id="368405"/>
    <lineage>
        <taxon>Bacteria</taxon>
        <taxon>Pseudomonadati</taxon>
        <taxon>Pseudomonadota</taxon>
        <taxon>Gammaproteobacteria</taxon>
        <taxon>Alteromonadales</taxon>
        <taxon>Alteromonadaceae</taxon>
        <taxon>Paraglaciecola</taxon>
    </lineage>
</organism>
<dbReference type="AlphaFoldDB" id="A0A8H9IG71"/>